<reference evidence="1 2" key="1">
    <citation type="submission" date="2018-12" db="EMBL/GenBank/DDBJ databases">
        <authorList>
            <consortium name="Pathogen Informatics"/>
        </authorList>
    </citation>
    <scope>NUCLEOTIDE SEQUENCE [LARGE SCALE GENOMIC DNA]</scope>
    <source>
        <strain evidence="1 2">NCTC10296</strain>
    </source>
</reference>
<protein>
    <submittedName>
        <fullName evidence="1">Uncharacterized protein</fullName>
    </submittedName>
</protein>
<evidence type="ECO:0000313" key="2">
    <source>
        <dbReference type="Proteomes" id="UP000279284"/>
    </source>
</evidence>
<dbReference type="Proteomes" id="UP000279284">
    <property type="component" value="Chromosome"/>
</dbReference>
<dbReference type="KEGG" id="nci:NCTC10296_02218"/>
<organism evidence="1 2">
    <name type="scientific">Neisseria canis</name>
    <dbReference type="NCBI Taxonomy" id="493"/>
    <lineage>
        <taxon>Bacteria</taxon>
        <taxon>Pseudomonadati</taxon>
        <taxon>Pseudomonadota</taxon>
        <taxon>Betaproteobacteria</taxon>
        <taxon>Neisseriales</taxon>
        <taxon>Neisseriaceae</taxon>
        <taxon>Neisseria</taxon>
    </lineage>
</organism>
<dbReference type="RefSeq" id="WP_085416700.1">
    <property type="nucleotide sequence ID" value="NZ_CAUJPY010000017.1"/>
</dbReference>
<dbReference type="OrthoDB" id="5771270at2"/>
<sequence length="166" mass="18696">MNASNRIPVSVRISQEDADFIANLNMEDANTPSEKIRELLKQARLAHTQMHDYGSALNAMEQFFQSAKRDVLHAEKEYGVHSHILARVFELLPDLGATLAADLRENADLEMLKKYEREVMWRIVRLTDSIFQLAVTGKGAAYDDNVLGELENTLKLAQIVQQAGDV</sequence>
<evidence type="ECO:0000313" key="1">
    <source>
        <dbReference type="EMBL" id="VEF03241.1"/>
    </source>
</evidence>
<gene>
    <name evidence="1" type="ORF">NCTC10296_02218</name>
</gene>
<name>A0A448DAX2_9NEIS</name>
<dbReference type="EMBL" id="LR134313">
    <property type="protein sequence ID" value="VEF03241.1"/>
    <property type="molecule type" value="Genomic_DNA"/>
</dbReference>
<dbReference type="STRING" id="493.BWD07_07310"/>
<proteinExistence type="predicted"/>
<accession>A0A448DAX2</accession>
<dbReference type="AlphaFoldDB" id="A0A448DAX2"/>
<keyword evidence="2" id="KW-1185">Reference proteome</keyword>